<organism evidence="9 10">
    <name type="scientific">Paeniclostridium hominis</name>
    <dbReference type="NCBI Taxonomy" id="2764329"/>
    <lineage>
        <taxon>Bacteria</taxon>
        <taxon>Bacillati</taxon>
        <taxon>Bacillota</taxon>
        <taxon>Clostridia</taxon>
        <taxon>Peptostreptococcales</taxon>
        <taxon>Peptostreptococcaceae</taxon>
        <taxon>Paeniclostridium</taxon>
    </lineage>
</organism>
<comment type="similarity">
    <text evidence="2">Belongs to the EamA transporter family.</text>
</comment>
<feature type="transmembrane region" description="Helical" evidence="7">
    <location>
        <begin position="250"/>
        <end position="270"/>
    </location>
</feature>
<evidence type="ECO:0000256" key="6">
    <source>
        <dbReference type="ARBA" id="ARBA00023136"/>
    </source>
</evidence>
<name>A0ABR7K2I1_9FIRM</name>
<dbReference type="InterPro" id="IPR000620">
    <property type="entry name" value="EamA_dom"/>
</dbReference>
<sequence>MIVGIYKGGIFIKKYSGEIGLLLVSLIWGSGFVATQLGLENGLTPFQLMTGRFFIGAFLISIIFFNKVKNINKSDIISGIMLGVFLFTAFSFQTFGLRYTTSSKSAFLTAANVVMVPFVGCLLYRRKIDKIGIMSSLIALIGIGIISLDSSFSISFGDSLTLICAVGFAMHIFFTSEFTKNHDPVVLTCIQMATAFLLSLLLQILVGEINTPINKLTVSSVLFLGVFNTTLCFLGQTICQTKVDGTKTAILLSTEAIFGMLFSVVIANEVITSRMIIGSILIFTAIICAETKLSFLFKENKDLDLINLDKDL</sequence>
<evidence type="ECO:0000313" key="10">
    <source>
        <dbReference type="Proteomes" id="UP000611796"/>
    </source>
</evidence>
<keyword evidence="4 7" id="KW-0812">Transmembrane</keyword>
<feature type="transmembrane region" description="Helical" evidence="7">
    <location>
        <begin position="21"/>
        <end position="39"/>
    </location>
</feature>
<evidence type="ECO:0000256" key="2">
    <source>
        <dbReference type="ARBA" id="ARBA00007362"/>
    </source>
</evidence>
<feature type="domain" description="EamA" evidence="8">
    <location>
        <begin position="156"/>
        <end position="288"/>
    </location>
</feature>
<feature type="transmembrane region" description="Helical" evidence="7">
    <location>
        <begin position="185"/>
        <end position="206"/>
    </location>
</feature>
<evidence type="ECO:0000256" key="7">
    <source>
        <dbReference type="SAM" id="Phobius"/>
    </source>
</evidence>
<gene>
    <name evidence="9" type="ORF">H8891_05810</name>
</gene>
<proteinExistence type="inferred from homology"/>
<dbReference type="RefSeq" id="WP_187005576.1">
    <property type="nucleotide sequence ID" value="NZ_JACRWD010000001.1"/>
</dbReference>
<evidence type="ECO:0000259" key="8">
    <source>
        <dbReference type="Pfam" id="PF00892"/>
    </source>
</evidence>
<feature type="transmembrane region" description="Helical" evidence="7">
    <location>
        <begin position="276"/>
        <end position="297"/>
    </location>
</feature>
<dbReference type="Proteomes" id="UP000611796">
    <property type="component" value="Unassembled WGS sequence"/>
</dbReference>
<dbReference type="InterPro" id="IPR037185">
    <property type="entry name" value="EmrE-like"/>
</dbReference>
<dbReference type="EMBL" id="JACRWD010000001">
    <property type="protein sequence ID" value="MBC6003308.1"/>
    <property type="molecule type" value="Genomic_DNA"/>
</dbReference>
<feature type="transmembrane region" description="Helical" evidence="7">
    <location>
        <begin position="45"/>
        <end position="65"/>
    </location>
</feature>
<keyword evidence="6 7" id="KW-0472">Membrane</keyword>
<feature type="transmembrane region" description="Helical" evidence="7">
    <location>
        <begin position="131"/>
        <end position="148"/>
    </location>
</feature>
<accession>A0ABR7K2I1</accession>
<evidence type="ECO:0000256" key="3">
    <source>
        <dbReference type="ARBA" id="ARBA00022475"/>
    </source>
</evidence>
<protein>
    <submittedName>
        <fullName evidence="9">DMT family transporter</fullName>
    </submittedName>
</protein>
<dbReference type="InterPro" id="IPR051258">
    <property type="entry name" value="Diverse_Substrate_Transporter"/>
</dbReference>
<dbReference type="PANTHER" id="PTHR42920:SF5">
    <property type="entry name" value="EAMA DOMAIN-CONTAINING PROTEIN"/>
    <property type="match status" value="1"/>
</dbReference>
<keyword evidence="10" id="KW-1185">Reference proteome</keyword>
<keyword evidence="5 7" id="KW-1133">Transmembrane helix</keyword>
<dbReference type="PANTHER" id="PTHR42920">
    <property type="entry name" value="OS03G0707200 PROTEIN-RELATED"/>
    <property type="match status" value="1"/>
</dbReference>
<keyword evidence="3" id="KW-1003">Cell membrane</keyword>
<evidence type="ECO:0000256" key="5">
    <source>
        <dbReference type="ARBA" id="ARBA00022989"/>
    </source>
</evidence>
<evidence type="ECO:0000313" key="9">
    <source>
        <dbReference type="EMBL" id="MBC6003308.1"/>
    </source>
</evidence>
<feature type="transmembrane region" description="Helical" evidence="7">
    <location>
        <begin position="77"/>
        <end position="99"/>
    </location>
</feature>
<evidence type="ECO:0000256" key="4">
    <source>
        <dbReference type="ARBA" id="ARBA00022692"/>
    </source>
</evidence>
<feature type="transmembrane region" description="Helical" evidence="7">
    <location>
        <begin position="218"/>
        <end position="238"/>
    </location>
</feature>
<evidence type="ECO:0000256" key="1">
    <source>
        <dbReference type="ARBA" id="ARBA00004651"/>
    </source>
</evidence>
<feature type="transmembrane region" description="Helical" evidence="7">
    <location>
        <begin position="154"/>
        <end position="173"/>
    </location>
</feature>
<reference evidence="9 10" key="1">
    <citation type="submission" date="2020-08" db="EMBL/GenBank/DDBJ databases">
        <authorList>
            <person name="Liu C."/>
            <person name="Sun Q."/>
        </authorList>
    </citation>
    <scope>NUCLEOTIDE SEQUENCE [LARGE SCALE GENOMIC DNA]</scope>
    <source>
        <strain evidence="9 10">NSJ-45</strain>
    </source>
</reference>
<feature type="domain" description="EamA" evidence="8">
    <location>
        <begin position="16"/>
        <end position="147"/>
    </location>
</feature>
<feature type="transmembrane region" description="Helical" evidence="7">
    <location>
        <begin position="105"/>
        <end position="124"/>
    </location>
</feature>
<comment type="caution">
    <text evidence="9">The sequence shown here is derived from an EMBL/GenBank/DDBJ whole genome shotgun (WGS) entry which is preliminary data.</text>
</comment>
<comment type="subcellular location">
    <subcellularLocation>
        <location evidence="1">Cell membrane</location>
        <topology evidence="1">Multi-pass membrane protein</topology>
    </subcellularLocation>
</comment>
<dbReference type="Pfam" id="PF00892">
    <property type="entry name" value="EamA"/>
    <property type="match status" value="2"/>
</dbReference>
<dbReference type="SUPFAM" id="SSF103481">
    <property type="entry name" value="Multidrug resistance efflux transporter EmrE"/>
    <property type="match status" value="2"/>
</dbReference>